<name>A0A2W1L675_9BACL</name>
<accession>A0A2W1L675</accession>
<sequence>MTKYAAGRANGSRKLALWTGAAASSAVCLALYAWLPAKGSGQRYTAFDQVIADWLKTTVSGMLTAYGKFLTFIGSTGSIIGITVVLTLVLLLLTGWRQALALPVSVALAYGINTWIKHSVARPRPDKAWGIEASGYSFPSTNAATAMALYLMFAIIACRSERVKPAVKALITVLSGILIVSAGWSRLYFSVHYATDVLGGFAAGAAVVLAIAALTKART</sequence>
<keyword evidence="4" id="KW-1185">Reference proteome</keyword>
<evidence type="ECO:0000259" key="2">
    <source>
        <dbReference type="SMART" id="SM00014"/>
    </source>
</evidence>
<evidence type="ECO:0000313" key="3">
    <source>
        <dbReference type="EMBL" id="PZD93610.1"/>
    </source>
</evidence>
<comment type="caution">
    <text evidence="3">The sequence shown here is derived from an EMBL/GenBank/DDBJ whole genome shotgun (WGS) entry which is preliminary data.</text>
</comment>
<feature type="transmembrane region" description="Helical" evidence="1">
    <location>
        <begin position="197"/>
        <end position="215"/>
    </location>
</feature>
<dbReference type="SMART" id="SM00014">
    <property type="entry name" value="acidPPc"/>
    <property type="match status" value="1"/>
</dbReference>
<dbReference type="Gene3D" id="1.20.144.10">
    <property type="entry name" value="Phosphatidic acid phosphatase type 2/haloperoxidase"/>
    <property type="match status" value="2"/>
</dbReference>
<feature type="transmembrane region" description="Helical" evidence="1">
    <location>
        <begin position="169"/>
        <end position="191"/>
    </location>
</feature>
<dbReference type="EMBL" id="QKRB01000057">
    <property type="protein sequence ID" value="PZD93610.1"/>
    <property type="molecule type" value="Genomic_DNA"/>
</dbReference>
<reference evidence="3 4" key="1">
    <citation type="submission" date="2018-06" db="EMBL/GenBank/DDBJ databases">
        <title>Paenibacillus imtechensis sp. nov.</title>
        <authorList>
            <person name="Pinnaka A.K."/>
            <person name="Singh H."/>
            <person name="Kaur M."/>
        </authorList>
    </citation>
    <scope>NUCLEOTIDE SEQUENCE [LARGE SCALE GENOMIC DNA]</scope>
    <source>
        <strain evidence="3 4">SMB1</strain>
    </source>
</reference>
<feature type="domain" description="Phosphatidic acid phosphatase type 2/haloperoxidase" evidence="2">
    <location>
        <begin position="96"/>
        <end position="212"/>
    </location>
</feature>
<dbReference type="Pfam" id="PF01569">
    <property type="entry name" value="PAP2"/>
    <property type="match status" value="1"/>
</dbReference>
<feature type="transmembrane region" description="Helical" evidence="1">
    <location>
        <begin position="99"/>
        <end position="116"/>
    </location>
</feature>
<dbReference type="InterPro" id="IPR000326">
    <property type="entry name" value="PAP2/HPO"/>
</dbReference>
<dbReference type="InterPro" id="IPR036938">
    <property type="entry name" value="PAP2/HPO_sf"/>
</dbReference>
<feature type="transmembrane region" description="Helical" evidence="1">
    <location>
        <begin position="15"/>
        <end position="35"/>
    </location>
</feature>
<evidence type="ECO:0000256" key="1">
    <source>
        <dbReference type="SAM" id="Phobius"/>
    </source>
</evidence>
<proteinExistence type="predicted"/>
<evidence type="ECO:0000313" key="4">
    <source>
        <dbReference type="Proteomes" id="UP000249522"/>
    </source>
</evidence>
<feature type="transmembrane region" description="Helical" evidence="1">
    <location>
        <begin position="136"/>
        <end position="157"/>
    </location>
</feature>
<dbReference type="OrthoDB" id="9789113at2"/>
<feature type="transmembrane region" description="Helical" evidence="1">
    <location>
        <begin position="69"/>
        <end position="92"/>
    </location>
</feature>
<dbReference type="Proteomes" id="UP000249522">
    <property type="component" value="Unassembled WGS sequence"/>
</dbReference>
<gene>
    <name evidence="3" type="ORF">DNH61_23620</name>
</gene>
<dbReference type="CDD" id="cd03392">
    <property type="entry name" value="PAP2_like_2"/>
    <property type="match status" value="1"/>
</dbReference>
<organism evidence="3 4">
    <name type="scientific">Paenibacillus sambharensis</name>
    <dbReference type="NCBI Taxonomy" id="1803190"/>
    <lineage>
        <taxon>Bacteria</taxon>
        <taxon>Bacillati</taxon>
        <taxon>Bacillota</taxon>
        <taxon>Bacilli</taxon>
        <taxon>Bacillales</taxon>
        <taxon>Paenibacillaceae</taxon>
        <taxon>Paenibacillus</taxon>
    </lineage>
</organism>
<dbReference type="AlphaFoldDB" id="A0A2W1L675"/>
<keyword evidence="1" id="KW-0812">Transmembrane</keyword>
<dbReference type="PANTHER" id="PTHR14969:SF13">
    <property type="entry name" value="AT30094P"/>
    <property type="match status" value="1"/>
</dbReference>
<keyword evidence="1" id="KW-0472">Membrane</keyword>
<keyword evidence="1" id="KW-1133">Transmembrane helix</keyword>
<protein>
    <recommendedName>
        <fullName evidence="2">Phosphatidic acid phosphatase type 2/haloperoxidase domain-containing protein</fullName>
    </recommendedName>
</protein>
<dbReference type="RefSeq" id="WP_111149279.1">
    <property type="nucleotide sequence ID" value="NZ_QKRB01000057.1"/>
</dbReference>
<dbReference type="SUPFAM" id="SSF48317">
    <property type="entry name" value="Acid phosphatase/Vanadium-dependent haloperoxidase"/>
    <property type="match status" value="1"/>
</dbReference>
<dbReference type="PANTHER" id="PTHR14969">
    <property type="entry name" value="SPHINGOSINE-1-PHOSPHATE PHOSPHOHYDROLASE"/>
    <property type="match status" value="1"/>
</dbReference>